<comment type="caution">
    <text evidence="1">The sequence shown here is derived from an EMBL/GenBank/DDBJ whole genome shotgun (WGS) entry which is preliminary data.</text>
</comment>
<protein>
    <submittedName>
        <fullName evidence="1">Uncharacterized protein</fullName>
    </submittedName>
</protein>
<name>A0A8S2N3L5_9BILA</name>
<feature type="non-terminal residue" evidence="1">
    <location>
        <position position="92"/>
    </location>
</feature>
<dbReference type="AlphaFoldDB" id="A0A8S2N3L5"/>
<sequence>MHNAFVASLLHSFKNEECCGSDNRSFSNFDGQRLGTIRDDSGDEVLDSACGEIFYFDKIGITQISSSWNEDIVIKINTSNVLSFYLKRMSSC</sequence>
<evidence type="ECO:0000313" key="2">
    <source>
        <dbReference type="Proteomes" id="UP000681720"/>
    </source>
</evidence>
<dbReference type="EMBL" id="CAJOBJ010004060">
    <property type="protein sequence ID" value="CAF3987575.1"/>
    <property type="molecule type" value="Genomic_DNA"/>
</dbReference>
<organism evidence="1 2">
    <name type="scientific">Rotaria magnacalcarata</name>
    <dbReference type="NCBI Taxonomy" id="392030"/>
    <lineage>
        <taxon>Eukaryota</taxon>
        <taxon>Metazoa</taxon>
        <taxon>Spiralia</taxon>
        <taxon>Gnathifera</taxon>
        <taxon>Rotifera</taxon>
        <taxon>Eurotatoria</taxon>
        <taxon>Bdelloidea</taxon>
        <taxon>Philodinida</taxon>
        <taxon>Philodinidae</taxon>
        <taxon>Rotaria</taxon>
    </lineage>
</organism>
<gene>
    <name evidence="1" type="ORF">GIL414_LOCUS11025</name>
</gene>
<proteinExistence type="predicted"/>
<accession>A0A8S2N3L5</accession>
<dbReference type="Proteomes" id="UP000681720">
    <property type="component" value="Unassembled WGS sequence"/>
</dbReference>
<evidence type="ECO:0000313" key="1">
    <source>
        <dbReference type="EMBL" id="CAF3987575.1"/>
    </source>
</evidence>
<reference evidence="1" key="1">
    <citation type="submission" date="2021-02" db="EMBL/GenBank/DDBJ databases">
        <authorList>
            <person name="Nowell W R."/>
        </authorList>
    </citation>
    <scope>NUCLEOTIDE SEQUENCE</scope>
</reference>